<evidence type="ECO:0000256" key="1">
    <source>
        <dbReference type="SAM" id="MobiDB-lite"/>
    </source>
</evidence>
<dbReference type="AlphaFoldDB" id="A0A401QT13"/>
<feature type="region of interest" description="Disordered" evidence="1">
    <location>
        <begin position="102"/>
        <end position="122"/>
    </location>
</feature>
<reference evidence="2 3" key="1">
    <citation type="journal article" date="2019" name="Microbiol. Resour. Announc.">
        <title>Draft Genome Sequence of the Most Traditional epsilon-Poly-l-Lysine Producer, Streptomyces albulus NBRC14147.</title>
        <authorList>
            <person name="Yamanaka K."/>
            <person name="Hamano Y."/>
        </authorList>
    </citation>
    <scope>NUCLEOTIDE SEQUENCE [LARGE SCALE GENOMIC DNA]</scope>
    <source>
        <strain evidence="2 3">NBRC 14147</strain>
    </source>
</reference>
<sequence length="122" mass="13145">MTTAEGDPEGRGLLVQVYEICPLCEFLNVPSREYTKLEAATSRLCPTRCGATLDVVIVQARQATSETDRLVVAFHDVLAGTDWPPSADDLALLVNDFEPGERLWNSTAEGPHPTDADSAEGA</sequence>
<proteinExistence type="predicted"/>
<name>A0A401QT13_STRNR</name>
<dbReference type="EMBL" id="BHXC01000006">
    <property type="protein sequence ID" value="GCB88495.1"/>
    <property type="molecule type" value="Genomic_DNA"/>
</dbReference>
<accession>A0A401QT13</accession>
<evidence type="ECO:0000313" key="2">
    <source>
        <dbReference type="EMBL" id="GCB88495.1"/>
    </source>
</evidence>
<gene>
    <name evidence="2" type="ORF">SALB_01165</name>
</gene>
<dbReference type="Proteomes" id="UP000288351">
    <property type="component" value="Unassembled WGS sequence"/>
</dbReference>
<protein>
    <submittedName>
        <fullName evidence="2">Uncharacterized protein</fullName>
    </submittedName>
</protein>
<organism evidence="2 3">
    <name type="scientific">Streptomyces noursei</name>
    <name type="common">Streptomyces albulus</name>
    <dbReference type="NCBI Taxonomy" id="1971"/>
    <lineage>
        <taxon>Bacteria</taxon>
        <taxon>Bacillati</taxon>
        <taxon>Actinomycetota</taxon>
        <taxon>Actinomycetes</taxon>
        <taxon>Kitasatosporales</taxon>
        <taxon>Streptomycetaceae</taxon>
        <taxon>Streptomyces</taxon>
    </lineage>
</organism>
<evidence type="ECO:0000313" key="3">
    <source>
        <dbReference type="Proteomes" id="UP000288351"/>
    </source>
</evidence>
<comment type="caution">
    <text evidence="2">The sequence shown here is derived from an EMBL/GenBank/DDBJ whole genome shotgun (WGS) entry which is preliminary data.</text>
</comment>
<dbReference type="RefSeq" id="WP_016570681.1">
    <property type="nucleotide sequence ID" value="NZ_BHXC01000006.1"/>
</dbReference>